<proteinExistence type="predicted"/>
<feature type="chain" id="PRO_5043343409" description="Secreted protein" evidence="1">
    <location>
        <begin position="22"/>
        <end position="117"/>
    </location>
</feature>
<dbReference type="AlphaFoldDB" id="A0AAX4JXQ4"/>
<evidence type="ECO:0000313" key="2">
    <source>
        <dbReference type="EMBL" id="WWC90251.1"/>
    </source>
</evidence>
<dbReference type="GeneID" id="91095854"/>
<reference evidence="2 3" key="1">
    <citation type="submission" date="2024-01" db="EMBL/GenBank/DDBJ databases">
        <title>Comparative genomics of Cryptococcus and Kwoniella reveals pathogenesis evolution and contrasting modes of karyotype evolution via chromosome fusion or intercentromeric recombination.</title>
        <authorList>
            <person name="Coelho M.A."/>
            <person name="David-Palma M."/>
            <person name="Shea T."/>
            <person name="Bowers K."/>
            <person name="McGinley-Smith S."/>
            <person name="Mohammad A.W."/>
            <person name="Gnirke A."/>
            <person name="Yurkov A.M."/>
            <person name="Nowrousian M."/>
            <person name="Sun S."/>
            <person name="Cuomo C.A."/>
            <person name="Heitman J."/>
        </authorList>
    </citation>
    <scope>NUCLEOTIDE SEQUENCE [LARGE SCALE GENOMIC DNA]</scope>
    <source>
        <strain evidence="2 3">CBS 6074</strain>
    </source>
</reference>
<gene>
    <name evidence="2" type="ORF">L201_005184</name>
</gene>
<name>A0AAX4JXQ4_9TREE</name>
<evidence type="ECO:0008006" key="4">
    <source>
        <dbReference type="Google" id="ProtNLM"/>
    </source>
</evidence>
<accession>A0AAX4JXQ4</accession>
<dbReference type="EMBL" id="CP144103">
    <property type="protein sequence ID" value="WWC90251.1"/>
    <property type="molecule type" value="Genomic_DNA"/>
</dbReference>
<dbReference type="Proteomes" id="UP001355207">
    <property type="component" value="Chromosome 6"/>
</dbReference>
<evidence type="ECO:0000256" key="1">
    <source>
        <dbReference type="SAM" id="SignalP"/>
    </source>
</evidence>
<sequence>MFSKISFAIVSALALSGMVSAVLPGTQGGRTEVEKPTCIKTMDDFKVAYEAQCPKFKDDDITLDFSNVYFNDQAGSQAAKPNTALVTCSYTVNGNERDRVYFNQEVADALCDHDIAA</sequence>
<protein>
    <recommendedName>
        <fullName evidence="4">Secreted protein</fullName>
    </recommendedName>
</protein>
<keyword evidence="1" id="KW-0732">Signal</keyword>
<dbReference type="RefSeq" id="XP_066077014.1">
    <property type="nucleotide sequence ID" value="XM_066220917.1"/>
</dbReference>
<evidence type="ECO:0000313" key="3">
    <source>
        <dbReference type="Proteomes" id="UP001355207"/>
    </source>
</evidence>
<keyword evidence="3" id="KW-1185">Reference proteome</keyword>
<organism evidence="2 3">
    <name type="scientific">Kwoniella dendrophila CBS 6074</name>
    <dbReference type="NCBI Taxonomy" id="1295534"/>
    <lineage>
        <taxon>Eukaryota</taxon>
        <taxon>Fungi</taxon>
        <taxon>Dikarya</taxon>
        <taxon>Basidiomycota</taxon>
        <taxon>Agaricomycotina</taxon>
        <taxon>Tremellomycetes</taxon>
        <taxon>Tremellales</taxon>
        <taxon>Cryptococcaceae</taxon>
        <taxon>Kwoniella</taxon>
    </lineage>
</organism>
<feature type="signal peptide" evidence="1">
    <location>
        <begin position="1"/>
        <end position="21"/>
    </location>
</feature>